<name>A0ABR0SMU2_9HYPO</name>
<dbReference type="EMBL" id="JAVFKD010000012">
    <property type="protein sequence ID" value="KAK5993428.1"/>
    <property type="molecule type" value="Genomic_DNA"/>
</dbReference>
<evidence type="ECO:0000313" key="2">
    <source>
        <dbReference type="EMBL" id="KAK5993428.1"/>
    </source>
</evidence>
<evidence type="ECO:0000313" key="3">
    <source>
        <dbReference type="Proteomes" id="UP001338125"/>
    </source>
</evidence>
<keyword evidence="3" id="KW-1185">Reference proteome</keyword>
<feature type="region of interest" description="Disordered" evidence="1">
    <location>
        <begin position="1"/>
        <end position="47"/>
    </location>
</feature>
<evidence type="ECO:0000256" key="1">
    <source>
        <dbReference type="SAM" id="MobiDB-lite"/>
    </source>
</evidence>
<protein>
    <submittedName>
        <fullName evidence="2">Uncharacterized protein</fullName>
    </submittedName>
</protein>
<accession>A0ABR0SMU2</accession>
<proteinExistence type="predicted"/>
<organism evidence="2 3">
    <name type="scientific">Cladobotryum mycophilum</name>
    <dbReference type="NCBI Taxonomy" id="491253"/>
    <lineage>
        <taxon>Eukaryota</taxon>
        <taxon>Fungi</taxon>
        <taxon>Dikarya</taxon>
        <taxon>Ascomycota</taxon>
        <taxon>Pezizomycotina</taxon>
        <taxon>Sordariomycetes</taxon>
        <taxon>Hypocreomycetidae</taxon>
        <taxon>Hypocreales</taxon>
        <taxon>Hypocreaceae</taxon>
        <taxon>Cladobotryum</taxon>
    </lineage>
</organism>
<dbReference type="Proteomes" id="UP001338125">
    <property type="component" value="Unassembled WGS sequence"/>
</dbReference>
<comment type="caution">
    <text evidence="2">The sequence shown here is derived from an EMBL/GenBank/DDBJ whole genome shotgun (WGS) entry which is preliminary data.</text>
</comment>
<gene>
    <name evidence="2" type="ORF">PT974_06859</name>
</gene>
<feature type="region of interest" description="Disordered" evidence="1">
    <location>
        <begin position="286"/>
        <end position="328"/>
    </location>
</feature>
<reference evidence="2 3" key="1">
    <citation type="submission" date="2024-01" db="EMBL/GenBank/DDBJ databases">
        <title>Complete genome of Cladobotryum mycophilum ATHUM6906.</title>
        <authorList>
            <person name="Christinaki A.C."/>
            <person name="Myridakis A.I."/>
            <person name="Kouvelis V.N."/>
        </authorList>
    </citation>
    <scope>NUCLEOTIDE SEQUENCE [LARGE SCALE GENOMIC DNA]</scope>
    <source>
        <strain evidence="2 3">ATHUM6906</strain>
    </source>
</reference>
<sequence>MGMQGPLTAQALGRSPYDDVVQGEGEEDPREPSQQYDHGGRPINPDTMRMNRDIIRSHNEVMLVIGVAEPENPNAGPEADLQRRHEAHEESIGLKLASAAKRCVESVGIFGVNGLRDRILIYKRYSRIPFWELYQLARRDFSFCRDILPGVPASFLTSYVESYVTHLWFGEREKALARRSVHEVWSYFRVHLELFIAMQRLGLIPSSQWLPGPLYFVPFSRTSPFTTPPPLASFETSAILRWLGGVFIAMTPFLVWSMSQRLLRDWRPQIWTQIFKRLPSTAFRGKAIPPAPPSSMNEPTGDSYAVEDGVSPLPATDSQPSDTEPVETVRRPSVFSMRDDDYASDEENDGMRATLISFDVEATESSADAPQGLWSAELRPSVGTDSRSGMSILPIYFDTLLTQIPALIATHIFTNTATRILLAPYEATALRLAARTFRLRSGLSCEDIHPVNVLAGLNGTLTMNYLGVELLHLVLSSEVWGVFTGLSQWYHMSEEEYKEQQDNLESTQ</sequence>